<accession>A0A1H9WYP9</accession>
<evidence type="ECO:0000313" key="1">
    <source>
        <dbReference type="EMBL" id="SES39042.1"/>
    </source>
</evidence>
<evidence type="ECO:0000313" key="2">
    <source>
        <dbReference type="Proteomes" id="UP000199051"/>
    </source>
</evidence>
<dbReference type="Proteomes" id="UP000199051">
    <property type="component" value="Unassembled WGS sequence"/>
</dbReference>
<gene>
    <name evidence="1" type="ORF">SAMN04487818_11218</name>
</gene>
<dbReference type="AlphaFoldDB" id="A0A1H9WYP9"/>
<organism evidence="1 2">
    <name type="scientific">Actinokineospora terrae</name>
    <dbReference type="NCBI Taxonomy" id="155974"/>
    <lineage>
        <taxon>Bacteria</taxon>
        <taxon>Bacillati</taxon>
        <taxon>Actinomycetota</taxon>
        <taxon>Actinomycetes</taxon>
        <taxon>Pseudonocardiales</taxon>
        <taxon>Pseudonocardiaceae</taxon>
        <taxon>Actinokineospora</taxon>
    </lineage>
</organism>
<dbReference type="Pfam" id="PF19953">
    <property type="entry name" value="EACC1"/>
    <property type="match status" value="1"/>
</dbReference>
<dbReference type="EMBL" id="FOGI01000012">
    <property type="protein sequence ID" value="SES39042.1"/>
    <property type="molecule type" value="Genomic_DNA"/>
</dbReference>
<dbReference type="InterPro" id="IPR045428">
    <property type="entry name" value="EACC1"/>
</dbReference>
<protein>
    <submittedName>
        <fullName evidence="1">Uncharacterized protein</fullName>
    </submittedName>
</protein>
<reference evidence="2" key="1">
    <citation type="submission" date="2016-10" db="EMBL/GenBank/DDBJ databases">
        <authorList>
            <person name="Varghese N."/>
            <person name="Submissions S."/>
        </authorList>
    </citation>
    <scope>NUCLEOTIDE SEQUENCE [LARGE SCALE GENOMIC DNA]</scope>
    <source>
        <strain evidence="2">DSM 44260</strain>
    </source>
</reference>
<keyword evidence="2" id="KW-1185">Reference proteome</keyword>
<dbReference type="STRING" id="155974.SAMN04487818_11218"/>
<name>A0A1H9WYP9_9PSEU</name>
<proteinExistence type="predicted"/>
<sequence length="123" mass="13636">MHVHGADEAEADGLTRQLRSELLELEVDSVDFDDKRTPPEHSKGLDPGAVTTLVVAVSSSPVLVELARALRDWITRATDRRITLTAPDGRTLEITGARTRADHRVIETFLDQPEDPDDTEDRP</sequence>